<protein>
    <recommendedName>
        <fullName evidence="4">Outer membrane protein beta-barrel domain-containing protein</fullName>
    </recommendedName>
</protein>
<proteinExistence type="predicted"/>
<evidence type="ECO:0000256" key="1">
    <source>
        <dbReference type="SAM" id="SignalP"/>
    </source>
</evidence>
<feature type="signal peptide" evidence="1">
    <location>
        <begin position="1"/>
        <end position="19"/>
    </location>
</feature>
<keyword evidence="1" id="KW-0732">Signal</keyword>
<dbReference type="SUPFAM" id="SSF103515">
    <property type="entry name" value="Autotransporter"/>
    <property type="match status" value="1"/>
</dbReference>
<evidence type="ECO:0008006" key="4">
    <source>
        <dbReference type="Google" id="ProtNLM"/>
    </source>
</evidence>
<accession>A0ABU7H2Y2</accession>
<dbReference type="InterPro" id="IPR036709">
    <property type="entry name" value="Autotransporte_beta_dom_sf"/>
</dbReference>
<evidence type="ECO:0000313" key="2">
    <source>
        <dbReference type="EMBL" id="MEE1885614.1"/>
    </source>
</evidence>
<keyword evidence="3" id="KW-1185">Reference proteome</keyword>
<sequence length="208" mass="23400">MKKIFTLLFVLTIVFQVNAQKNERTDHFYTMSGFGFTFPVGETNDYLSAKFSNTLGLNIALGPTGGWFLYPKVNLHAFKFDQLVPENGNPYLVKSGRSTTYVANLNLGHRFTKNQFSYYGYLGLGGGIILTQRGDVNQTNGHVLLRNESTTLASLETGAGIEYKIGTFILFSEMSYWHGFSKLEQKDFNLVPLTVGFKTDLSKVFRKN</sequence>
<feature type="chain" id="PRO_5046630597" description="Outer membrane protein beta-barrel domain-containing protein" evidence="1">
    <location>
        <begin position="20"/>
        <end position="208"/>
    </location>
</feature>
<dbReference type="Proteomes" id="UP001337681">
    <property type="component" value="Unassembled WGS sequence"/>
</dbReference>
<reference evidence="2 3" key="1">
    <citation type="submission" date="2024-01" db="EMBL/GenBank/DDBJ databases">
        <title>Pedobacter sp. nov., isolated from oil-contaminated soil.</title>
        <authorList>
            <person name="Le N.T.T."/>
        </authorList>
    </citation>
    <scope>NUCLEOTIDE SEQUENCE [LARGE SCALE GENOMIC DNA]</scope>
    <source>
        <strain evidence="2 3">VNH31</strain>
    </source>
</reference>
<name>A0ABU7H2Y2_9SPHI</name>
<evidence type="ECO:0000313" key="3">
    <source>
        <dbReference type="Proteomes" id="UP001337681"/>
    </source>
</evidence>
<gene>
    <name evidence="2" type="ORF">VRU49_09315</name>
</gene>
<organism evidence="2 3">
    <name type="scientific">Pedobacter flavus</name>
    <dbReference type="NCBI Taxonomy" id="3113906"/>
    <lineage>
        <taxon>Bacteria</taxon>
        <taxon>Pseudomonadati</taxon>
        <taxon>Bacteroidota</taxon>
        <taxon>Sphingobacteriia</taxon>
        <taxon>Sphingobacteriales</taxon>
        <taxon>Sphingobacteriaceae</taxon>
        <taxon>Pedobacter</taxon>
    </lineage>
</organism>
<dbReference type="RefSeq" id="WP_330146509.1">
    <property type="nucleotide sequence ID" value="NZ_JAZDQU010000002.1"/>
</dbReference>
<dbReference type="EMBL" id="JAZDQU010000002">
    <property type="protein sequence ID" value="MEE1885614.1"/>
    <property type="molecule type" value="Genomic_DNA"/>
</dbReference>
<comment type="caution">
    <text evidence="2">The sequence shown here is derived from an EMBL/GenBank/DDBJ whole genome shotgun (WGS) entry which is preliminary data.</text>
</comment>